<name>A0A328AX31_9CAUL</name>
<feature type="compositionally biased region" description="Pro residues" evidence="3">
    <location>
        <begin position="215"/>
        <end position="225"/>
    </location>
</feature>
<dbReference type="RefSeq" id="WP_111514594.1">
    <property type="nucleotide sequence ID" value="NZ_QFYR01000001.1"/>
</dbReference>
<evidence type="ECO:0000256" key="2">
    <source>
        <dbReference type="ARBA" id="ARBA00022525"/>
    </source>
</evidence>
<dbReference type="PANTHER" id="PTHR38340">
    <property type="entry name" value="S-LAYER PROTEIN"/>
    <property type="match status" value="1"/>
</dbReference>
<evidence type="ECO:0000256" key="3">
    <source>
        <dbReference type="SAM" id="MobiDB-lite"/>
    </source>
</evidence>
<dbReference type="Gene3D" id="2.60.120.200">
    <property type="match status" value="1"/>
</dbReference>
<dbReference type="PROSITE" id="PS00330">
    <property type="entry name" value="HEMOLYSIN_CALCIUM"/>
    <property type="match status" value="2"/>
</dbReference>
<evidence type="ECO:0008006" key="6">
    <source>
        <dbReference type="Google" id="ProtNLM"/>
    </source>
</evidence>
<comment type="caution">
    <text evidence="4">The sequence shown here is derived from an EMBL/GenBank/DDBJ whole genome shotgun (WGS) entry which is preliminary data.</text>
</comment>
<sequence length="435" mass="46102">MYFDETPYGIHNSGDAYSFKQAGDVFRFEVHSGDQWRPRDGAKERSEVSAQDTLEFDKTYTMTYDFMVEPGQKITSDWLNVGQFHGSPDSGDYGSLGPVFATQLDGERMRFITRTDEDRITTSRPDDNVLYTDSSDIIRGHWYQMKVEIRFDPDGAGLIKVWRDGDLLVNYKGGVGYNDAVGPYWKMGIYREASAETLAVNYRNFDIAEGGATSQPPPVTSPRPTQPDDTVTDPKPPISDSLDLRALDNKPTLLTGADGADRLVGAGGADTLNGGAGNDNLVGGAGADKLDGGSGADALSAGGGNDYLRGGEGADLLKGNDGDDTLLGGFGADTLTGGSGRDVFRFETRDGSVDTITDFSKSDQIELALKSLGVSGSVQFMNGMGSAAAGKATLHYTASDGALYLDLDGGSAGNAVQIATLSNHASLSAGSFIFT</sequence>
<dbReference type="InterPro" id="IPR001343">
    <property type="entry name" value="Hemolysn_Ca-bd"/>
</dbReference>
<proteinExistence type="predicted"/>
<dbReference type="PRINTS" id="PR00313">
    <property type="entry name" value="CABNDNGRPT"/>
</dbReference>
<evidence type="ECO:0000313" key="5">
    <source>
        <dbReference type="Proteomes" id="UP000249725"/>
    </source>
</evidence>
<dbReference type="InterPro" id="IPR011049">
    <property type="entry name" value="Serralysin-like_metalloprot_C"/>
</dbReference>
<dbReference type="EMBL" id="QFYR01000001">
    <property type="protein sequence ID" value="RAK58144.1"/>
    <property type="molecule type" value="Genomic_DNA"/>
</dbReference>
<protein>
    <recommendedName>
        <fullName evidence="6">Calcium-binding protein</fullName>
    </recommendedName>
</protein>
<dbReference type="GO" id="GO:0005576">
    <property type="term" value="C:extracellular region"/>
    <property type="evidence" value="ECO:0007669"/>
    <property type="project" value="UniProtKB-SubCell"/>
</dbReference>
<evidence type="ECO:0000256" key="1">
    <source>
        <dbReference type="ARBA" id="ARBA00004613"/>
    </source>
</evidence>
<dbReference type="Proteomes" id="UP000249725">
    <property type="component" value="Unassembled WGS sequence"/>
</dbReference>
<dbReference type="SUPFAM" id="SSF51120">
    <property type="entry name" value="beta-Roll"/>
    <property type="match status" value="1"/>
</dbReference>
<dbReference type="InterPro" id="IPR050557">
    <property type="entry name" value="RTX_toxin/Mannuronan_C5-epim"/>
</dbReference>
<dbReference type="OrthoDB" id="7177295at2"/>
<accession>A0A328AX31</accession>
<dbReference type="PANTHER" id="PTHR38340:SF1">
    <property type="entry name" value="S-LAYER PROTEIN"/>
    <property type="match status" value="1"/>
</dbReference>
<dbReference type="InterPro" id="IPR025975">
    <property type="entry name" value="Polysacc_lyase"/>
</dbReference>
<keyword evidence="2" id="KW-0964">Secreted</keyword>
<feature type="region of interest" description="Disordered" evidence="3">
    <location>
        <begin position="209"/>
        <end position="243"/>
    </location>
</feature>
<dbReference type="GO" id="GO:0005509">
    <property type="term" value="F:calcium ion binding"/>
    <property type="evidence" value="ECO:0007669"/>
    <property type="project" value="InterPro"/>
</dbReference>
<gene>
    <name evidence="4" type="ORF">DJ018_09630</name>
</gene>
<dbReference type="Pfam" id="PF14099">
    <property type="entry name" value="Polysacc_lyase"/>
    <property type="match status" value="1"/>
</dbReference>
<dbReference type="InterPro" id="IPR018511">
    <property type="entry name" value="Hemolysin-typ_Ca-bd_CS"/>
</dbReference>
<dbReference type="Gene3D" id="2.150.10.10">
    <property type="entry name" value="Serralysin-like metalloprotease, C-terminal"/>
    <property type="match status" value="1"/>
</dbReference>
<dbReference type="Pfam" id="PF00353">
    <property type="entry name" value="HemolysinCabind"/>
    <property type="match status" value="2"/>
</dbReference>
<evidence type="ECO:0000313" key="4">
    <source>
        <dbReference type="EMBL" id="RAK58144.1"/>
    </source>
</evidence>
<reference evidence="5" key="1">
    <citation type="submission" date="2018-05" db="EMBL/GenBank/DDBJ databases">
        <authorList>
            <person name="Li X."/>
        </authorList>
    </citation>
    <scope>NUCLEOTIDE SEQUENCE [LARGE SCALE GENOMIC DNA]</scope>
    <source>
        <strain evidence="5">YIM 73061</strain>
    </source>
</reference>
<organism evidence="4 5">
    <name type="scientific">Phenylobacterium deserti</name>
    <dbReference type="NCBI Taxonomy" id="1914756"/>
    <lineage>
        <taxon>Bacteria</taxon>
        <taxon>Pseudomonadati</taxon>
        <taxon>Pseudomonadota</taxon>
        <taxon>Alphaproteobacteria</taxon>
        <taxon>Caulobacterales</taxon>
        <taxon>Caulobacteraceae</taxon>
        <taxon>Phenylobacterium</taxon>
    </lineage>
</organism>
<keyword evidence="5" id="KW-1185">Reference proteome</keyword>
<dbReference type="AlphaFoldDB" id="A0A328AX31"/>
<comment type="subcellular location">
    <subcellularLocation>
        <location evidence="1">Secreted</location>
    </subcellularLocation>
</comment>